<protein>
    <recommendedName>
        <fullName evidence="4">DUF4136 domain-containing protein</fullName>
    </recommendedName>
</protein>
<accession>A0ABU0MTU4</accession>
<feature type="signal peptide" evidence="1">
    <location>
        <begin position="1"/>
        <end position="29"/>
    </location>
</feature>
<organism evidence="2 3">
    <name type="scientific">Azospirillum picis</name>
    <dbReference type="NCBI Taxonomy" id="488438"/>
    <lineage>
        <taxon>Bacteria</taxon>
        <taxon>Pseudomonadati</taxon>
        <taxon>Pseudomonadota</taxon>
        <taxon>Alphaproteobacteria</taxon>
        <taxon>Rhodospirillales</taxon>
        <taxon>Azospirillaceae</taxon>
        <taxon>Azospirillum</taxon>
    </lineage>
</organism>
<evidence type="ECO:0000256" key="1">
    <source>
        <dbReference type="SAM" id="SignalP"/>
    </source>
</evidence>
<reference evidence="2 3" key="1">
    <citation type="submission" date="2023-07" db="EMBL/GenBank/DDBJ databases">
        <title>Genomic Encyclopedia of Type Strains, Phase IV (KMG-IV): sequencing the most valuable type-strain genomes for metagenomic binning, comparative biology and taxonomic classification.</title>
        <authorList>
            <person name="Goeker M."/>
        </authorList>
    </citation>
    <scope>NUCLEOTIDE SEQUENCE [LARGE SCALE GENOMIC DNA]</scope>
    <source>
        <strain evidence="2 3">DSM 19922</strain>
    </source>
</reference>
<comment type="caution">
    <text evidence="2">The sequence shown here is derived from an EMBL/GenBank/DDBJ whole genome shotgun (WGS) entry which is preliminary data.</text>
</comment>
<sequence>MTLASPGRKRLQPLILAALGLGAASLAGCANPSADQAMFAQTALIGMPKETLLTCAGVPNRQATVDNREYFTYNSSRIVSYPSPPIGYYGWGPRYYGYGYGWPDYGYEVTSYDCQATFSLRNGIVERVVYGGASGGSARLGQCYAIVQNCLALIPQQTIKPTP</sequence>
<dbReference type="RefSeq" id="WP_209990387.1">
    <property type="nucleotide sequence ID" value="NZ_JAGINO010000034.1"/>
</dbReference>
<dbReference type="EMBL" id="JAUSVU010000034">
    <property type="protein sequence ID" value="MDQ0536907.1"/>
    <property type="molecule type" value="Genomic_DNA"/>
</dbReference>
<evidence type="ECO:0000313" key="2">
    <source>
        <dbReference type="EMBL" id="MDQ0536907.1"/>
    </source>
</evidence>
<gene>
    <name evidence="2" type="ORF">QO018_005805</name>
</gene>
<name>A0ABU0MTU4_9PROT</name>
<keyword evidence="1" id="KW-0732">Signal</keyword>
<evidence type="ECO:0000313" key="3">
    <source>
        <dbReference type="Proteomes" id="UP001244552"/>
    </source>
</evidence>
<dbReference type="Proteomes" id="UP001244552">
    <property type="component" value="Unassembled WGS sequence"/>
</dbReference>
<feature type="chain" id="PRO_5046391934" description="DUF4136 domain-containing protein" evidence="1">
    <location>
        <begin position="30"/>
        <end position="163"/>
    </location>
</feature>
<keyword evidence="3" id="KW-1185">Reference proteome</keyword>
<evidence type="ECO:0008006" key="4">
    <source>
        <dbReference type="Google" id="ProtNLM"/>
    </source>
</evidence>
<proteinExistence type="predicted"/>